<protein>
    <submittedName>
        <fullName evidence="1">Elongator complex protein 2</fullName>
    </submittedName>
</protein>
<dbReference type="EMBL" id="CM043019">
    <property type="protein sequence ID" value="KAI4460490.1"/>
    <property type="molecule type" value="Genomic_DNA"/>
</dbReference>
<accession>A0ACB9T107</accession>
<comment type="caution">
    <text evidence="1">The sequence shown here is derived from an EMBL/GenBank/DDBJ whole genome shotgun (WGS) entry which is preliminary data.</text>
</comment>
<dbReference type="Proteomes" id="UP001056778">
    <property type="component" value="Chromosome 5"/>
</dbReference>
<reference evidence="1" key="1">
    <citation type="submission" date="2022-04" db="EMBL/GenBank/DDBJ databases">
        <title>Chromosome-scale genome assembly of Holotrichia oblita Faldermann.</title>
        <authorList>
            <person name="Rongchong L."/>
        </authorList>
    </citation>
    <scope>NUCLEOTIDE SEQUENCE</scope>
    <source>
        <strain evidence="1">81SQS9</strain>
    </source>
</reference>
<sequence length="774" mass="87055">MEQPIYISSSCNATVSAAHWGKNNLICYASCNAIFIYNPKIGGGKVVKTLIRHKNRVNTVKWITGNEDETELISGSTDKTAIVWTFKNDEYTPHILNGHEGNVNVVDGLYLDNATRQLIVVTGSVDSTIRIWIRNGIEATFSESQVLKLGYGLCLTAKFTFLPCGALLLVSALDDSRLHLYIDDSLERKNFSKATIIKGHSDWVRSIDLTKEGSDLLLASASQDASIQLFRITTDKDQKAKYTIKTTKTEYKVLTESVILGHDGWIYSVNWNPYSLKLLSASIDKTLVIWEYDKSANLWLETTRLGEVGGNTLGFYGAMFGPDGESILAYSYHGAFHIWRCDEIGMWTPMVTANGHFNEVVDIGWDPDGLFLVTVSTDQTTRIHAPWKNADQEITWHEIARPQVHGYDMSSLAILSRYKFVSSGDEKVSRVFEAPETFVQNFKRICRIRRDSDDISKLPKGAAVPSLGLSNKAIYESDNLAQATPRSKKEPYPEESYFTAVELYAPPTEETLIQNTLWPEVQKLYGHGYEVYCLAASKDGKLVASACKSTTPEHSAIILWDTSTWKQIQKLLSHTLTVAQMSFSPNSENLLSVSRDRRWSLFKKNESDGKFELVATTDKKTGIHTRIIWTCSWSHDSLYFATGSRDGKVAIWTRNEEKTSQDVLGLYEPASKHLDLRESVTAVCFAPVSVKEKYLIGIGLESGVIYLYLWCKEWLRVATYDNSIAHHLTVRKLEFRPVVGKAGFKSMDYDNILQLASCSSDHSVRVYDIDLNKL</sequence>
<organism evidence="1 2">
    <name type="scientific">Holotrichia oblita</name>
    <name type="common">Chafer beetle</name>
    <dbReference type="NCBI Taxonomy" id="644536"/>
    <lineage>
        <taxon>Eukaryota</taxon>
        <taxon>Metazoa</taxon>
        <taxon>Ecdysozoa</taxon>
        <taxon>Arthropoda</taxon>
        <taxon>Hexapoda</taxon>
        <taxon>Insecta</taxon>
        <taxon>Pterygota</taxon>
        <taxon>Neoptera</taxon>
        <taxon>Endopterygota</taxon>
        <taxon>Coleoptera</taxon>
        <taxon>Polyphaga</taxon>
        <taxon>Scarabaeiformia</taxon>
        <taxon>Scarabaeidae</taxon>
        <taxon>Melolonthinae</taxon>
        <taxon>Holotrichia</taxon>
    </lineage>
</organism>
<evidence type="ECO:0000313" key="2">
    <source>
        <dbReference type="Proteomes" id="UP001056778"/>
    </source>
</evidence>
<keyword evidence="2" id="KW-1185">Reference proteome</keyword>
<evidence type="ECO:0000313" key="1">
    <source>
        <dbReference type="EMBL" id="KAI4460490.1"/>
    </source>
</evidence>
<name>A0ACB9T107_HOLOL</name>
<proteinExistence type="predicted"/>
<gene>
    <name evidence="1" type="ORF">MML48_5g00017487</name>
</gene>